<evidence type="ECO:0000313" key="3">
    <source>
        <dbReference type="EMBL" id="MET3650632.1"/>
    </source>
</evidence>
<dbReference type="InterPro" id="IPR029057">
    <property type="entry name" value="PRTase-like"/>
</dbReference>
<keyword evidence="3" id="KW-0808">Transferase</keyword>
<dbReference type="SUPFAM" id="SSF53271">
    <property type="entry name" value="PRTase-like"/>
    <property type="match status" value="1"/>
</dbReference>
<accession>A0ABV2JP69</accession>
<dbReference type="CDD" id="cd06223">
    <property type="entry name" value="PRTases_typeI"/>
    <property type="match status" value="1"/>
</dbReference>
<dbReference type="InterPro" id="IPR050261">
    <property type="entry name" value="FrsA_esterase"/>
</dbReference>
<evidence type="ECO:0000313" key="4">
    <source>
        <dbReference type="Proteomes" id="UP001549184"/>
    </source>
</evidence>
<reference evidence="3 4" key="1">
    <citation type="submission" date="2024-06" db="EMBL/GenBank/DDBJ databases">
        <title>Sorghum-associated microbial communities from plants grown in Nebraska, USA.</title>
        <authorList>
            <person name="Schachtman D."/>
        </authorList>
    </citation>
    <scope>NUCLEOTIDE SEQUENCE [LARGE SCALE GENOMIC DNA]</scope>
    <source>
        <strain evidence="3 4">1073</strain>
    </source>
</reference>
<gene>
    <name evidence="3" type="ORF">ABIC75_000334</name>
</gene>
<dbReference type="GO" id="GO:0016740">
    <property type="term" value="F:transferase activity"/>
    <property type="evidence" value="ECO:0007669"/>
    <property type="project" value="UniProtKB-KW"/>
</dbReference>
<feature type="domain" description="Phosphoribosyltransferase" evidence="1">
    <location>
        <begin position="43"/>
        <end position="201"/>
    </location>
</feature>
<evidence type="ECO:0000259" key="2">
    <source>
        <dbReference type="Pfam" id="PF20408"/>
    </source>
</evidence>
<keyword evidence="4" id="KW-1185">Reference proteome</keyword>
<dbReference type="Gene3D" id="3.40.50.1820">
    <property type="entry name" value="alpha/beta hydrolase"/>
    <property type="match status" value="1"/>
</dbReference>
<dbReference type="InterPro" id="IPR046879">
    <property type="entry name" value="KANL3/Tex30_Abhydrolase"/>
</dbReference>
<feature type="domain" description="KANL3/Tex30 alpha/beta hydrolase-like" evidence="2">
    <location>
        <begin position="266"/>
        <end position="430"/>
    </location>
</feature>
<dbReference type="InterPro" id="IPR000836">
    <property type="entry name" value="PRTase_dom"/>
</dbReference>
<dbReference type="InterPro" id="IPR029058">
    <property type="entry name" value="AB_hydrolase_fold"/>
</dbReference>
<sequence>MYFAAFADDGIGRRSVVPLVHDGRILVDRRDAGLQLARALGPLKGKRPLILGIPRGGVAVARVVADQLEGDLDVVLVRKIGAPDHEEFAVGAIDESGRVELADYAGRVGADAAYVQREGARQLEVIRQRRRLYSPHRTPVDPKDRIVVVVDDGLATGATMRAALTAVRNHHPLRLVCAVPVASPRSLTSLEGLADDVVCLSAPTSFRSVGQYYENFLPVEDEQVVDLLRLCGQGDKSEVGCRRSMQFFVDGACLEGDLHIPSHARGVVIFAHGSGSGRKSERNRYVASVLQHRGFATLLFDLLSTDEDRAVSNRFDIATLGRRLDTVVHCLDRELAVQALPRGLFGASTGAAAALMVAARRDDIRAVVSRGGRPDLTPRELLSRIASPTLLIVGSADSDLVALNRACLSSMSNHVELVLVPGATHLFEEKGALERVAVLAADWFTRWL</sequence>
<dbReference type="RefSeq" id="WP_354012125.1">
    <property type="nucleotide sequence ID" value="NZ_JBEPMU010000001.1"/>
</dbReference>
<name>A0ABV2JP69_9GAMM</name>
<dbReference type="SUPFAM" id="SSF53474">
    <property type="entry name" value="alpha/beta-Hydrolases"/>
    <property type="match status" value="1"/>
</dbReference>
<dbReference type="Gene3D" id="3.40.50.2020">
    <property type="match status" value="1"/>
</dbReference>
<dbReference type="PANTHER" id="PTHR22946">
    <property type="entry name" value="DIENELACTONE HYDROLASE DOMAIN-CONTAINING PROTEIN-RELATED"/>
    <property type="match status" value="1"/>
</dbReference>
<comment type="caution">
    <text evidence="3">The sequence shown here is derived from an EMBL/GenBank/DDBJ whole genome shotgun (WGS) entry which is preliminary data.</text>
</comment>
<proteinExistence type="predicted"/>
<organism evidence="3 4">
    <name type="scientific">Dyella japonica</name>
    <dbReference type="NCBI Taxonomy" id="231455"/>
    <lineage>
        <taxon>Bacteria</taxon>
        <taxon>Pseudomonadati</taxon>
        <taxon>Pseudomonadota</taxon>
        <taxon>Gammaproteobacteria</taxon>
        <taxon>Lysobacterales</taxon>
        <taxon>Rhodanobacteraceae</taxon>
        <taxon>Dyella</taxon>
    </lineage>
</organism>
<protein>
    <submittedName>
        <fullName evidence="3">Phosphoribosyl transferase</fullName>
    </submittedName>
</protein>
<dbReference type="Pfam" id="PF20408">
    <property type="entry name" value="Abhydrolase_11"/>
    <property type="match status" value="1"/>
</dbReference>
<dbReference type="EMBL" id="JBEPMU010000001">
    <property type="protein sequence ID" value="MET3650632.1"/>
    <property type="molecule type" value="Genomic_DNA"/>
</dbReference>
<dbReference type="Proteomes" id="UP001549184">
    <property type="component" value="Unassembled WGS sequence"/>
</dbReference>
<dbReference type="Pfam" id="PF00156">
    <property type="entry name" value="Pribosyltran"/>
    <property type="match status" value="1"/>
</dbReference>
<evidence type="ECO:0000259" key="1">
    <source>
        <dbReference type="Pfam" id="PF00156"/>
    </source>
</evidence>
<dbReference type="Gene3D" id="3.30.1310.20">
    <property type="entry name" value="PRTase-like"/>
    <property type="match status" value="1"/>
</dbReference>